<name>A0A383AMD9_9ZZZZ</name>
<reference evidence="1" key="1">
    <citation type="submission" date="2018-05" db="EMBL/GenBank/DDBJ databases">
        <authorList>
            <person name="Lanie J.A."/>
            <person name="Ng W.-L."/>
            <person name="Kazmierczak K.M."/>
            <person name="Andrzejewski T.M."/>
            <person name="Davidsen T.M."/>
            <person name="Wayne K.J."/>
            <person name="Tettelin H."/>
            <person name="Glass J.I."/>
            <person name="Rusch D."/>
            <person name="Podicherti R."/>
            <person name="Tsui H.-C.T."/>
            <person name="Winkler M.E."/>
        </authorList>
    </citation>
    <scope>NUCLEOTIDE SEQUENCE</scope>
</reference>
<feature type="non-terminal residue" evidence="1">
    <location>
        <position position="26"/>
    </location>
</feature>
<accession>A0A383AMD9</accession>
<proteinExistence type="predicted"/>
<evidence type="ECO:0000313" key="1">
    <source>
        <dbReference type="EMBL" id="SVE08902.1"/>
    </source>
</evidence>
<organism evidence="1">
    <name type="scientific">marine metagenome</name>
    <dbReference type="NCBI Taxonomy" id="408172"/>
    <lineage>
        <taxon>unclassified sequences</taxon>
        <taxon>metagenomes</taxon>
        <taxon>ecological metagenomes</taxon>
    </lineage>
</organism>
<gene>
    <name evidence="1" type="ORF">METZ01_LOCUS461756</name>
</gene>
<sequence length="26" mass="3171">MQSKVLRRNCPENYWVLTVKQLDHVL</sequence>
<protein>
    <submittedName>
        <fullName evidence="1">Uncharacterized protein</fullName>
    </submittedName>
</protein>
<dbReference type="EMBL" id="UINC01193334">
    <property type="protein sequence ID" value="SVE08902.1"/>
    <property type="molecule type" value="Genomic_DNA"/>
</dbReference>
<dbReference type="AlphaFoldDB" id="A0A383AMD9"/>